<reference evidence="3 4" key="1">
    <citation type="submission" date="2020-08" db="EMBL/GenBank/DDBJ databases">
        <title>Genomic Encyclopedia of Type Strains, Phase IV (KMG-IV): sequencing the most valuable type-strain genomes for metagenomic binning, comparative biology and taxonomic classification.</title>
        <authorList>
            <person name="Goeker M."/>
        </authorList>
    </citation>
    <scope>NUCLEOTIDE SEQUENCE [LARGE SCALE GENOMIC DNA]</scope>
    <source>
        <strain evidence="3 4">DSM 29348</strain>
    </source>
</reference>
<feature type="transmembrane region" description="Helical" evidence="2">
    <location>
        <begin position="59"/>
        <end position="86"/>
    </location>
</feature>
<protein>
    <submittedName>
        <fullName evidence="3">Putative membrane protein</fullName>
    </submittedName>
</protein>
<evidence type="ECO:0000256" key="2">
    <source>
        <dbReference type="SAM" id="Phobius"/>
    </source>
</evidence>
<accession>A0A7W6DD41</accession>
<dbReference type="RefSeq" id="WP_183953947.1">
    <property type="nucleotide sequence ID" value="NZ_JACIEB010000001.1"/>
</dbReference>
<sequence length="126" mass="12974">MTDQPADPVSPEEPAGTEEDVSLGAVFARLANDARAYVEAEGDRQKLRASLIAAGVRDAAILIVIAITLGTGTIVALLVGLIIALAPILTPLGAIGAVLGSALTMAAILLLLARARIARMKRDIRP</sequence>
<organism evidence="3 4">
    <name type="scientific">Sphingobium fontiphilum</name>
    <dbReference type="NCBI Taxonomy" id="944425"/>
    <lineage>
        <taxon>Bacteria</taxon>
        <taxon>Pseudomonadati</taxon>
        <taxon>Pseudomonadota</taxon>
        <taxon>Alphaproteobacteria</taxon>
        <taxon>Sphingomonadales</taxon>
        <taxon>Sphingomonadaceae</taxon>
        <taxon>Sphingobium</taxon>
    </lineage>
</organism>
<feature type="transmembrane region" description="Helical" evidence="2">
    <location>
        <begin position="92"/>
        <end position="113"/>
    </location>
</feature>
<dbReference type="EMBL" id="JACIEB010000001">
    <property type="protein sequence ID" value="MBB3980978.1"/>
    <property type="molecule type" value="Genomic_DNA"/>
</dbReference>
<dbReference type="AlphaFoldDB" id="A0A7W6DD41"/>
<evidence type="ECO:0000256" key="1">
    <source>
        <dbReference type="SAM" id="MobiDB-lite"/>
    </source>
</evidence>
<name>A0A7W6DD41_9SPHN</name>
<gene>
    <name evidence="3" type="ORF">GGR44_000609</name>
</gene>
<feature type="region of interest" description="Disordered" evidence="1">
    <location>
        <begin position="1"/>
        <end position="20"/>
    </location>
</feature>
<evidence type="ECO:0000313" key="4">
    <source>
        <dbReference type="Proteomes" id="UP000552757"/>
    </source>
</evidence>
<keyword evidence="2" id="KW-1133">Transmembrane helix</keyword>
<evidence type="ECO:0000313" key="3">
    <source>
        <dbReference type="EMBL" id="MBB3980978.1"/>
    </source>
</evidence>
<dbReference type="Proteomes" id="UP000552757">
    <property type="component" value="Unassembled WGS sequence"/>
</dbReference>
<keyword evidence="2" id="KW-0812">Transmembrane</keyword>
<keyword evidence="2" id="KW-0472">Membrane</keyword>
<proteinExistence type="predicted"/>
<keyword evidence="4" id="KW-1185">Reference proteome</keyword>
<comment type="caution">
    <text evidence="3">The sequence shown here is derived from an EMBL/GenBank/DDBJ whole genome shotgun (WGS) entry which is preliminary data.</text>
</comment>